<dbReference type="RefSeq" id="WP_167475935.1">
    <property type="nucleotide sequence ID" value="NZ_CP046172.1"/>
</dbReference>
<dbReference type="EMBL" id="CP046172">
    <property type="protein sequence ID" value="QIS13386.1"/>
    <property type="molecule type" value="Genomic_DNA"/>
</dbReference>
<dbReference type="AlphaFoldDB" id="A0A6G9YK19"/>
<evidence type="ECO:0000313" key="3">
    <source>
        <dbReference type="EMBL" id="QIS13386.1"/>
    </source>
</evidence>
<protein>
    <submittedName>
        <fullName evidence="3">DUF3558 domain-containing protein</fullName>
    </submittedName>
</protein>
<feature type="region of interest" description="Disordered" evidence="1">
    <location>
        <begin position="29"/>
        <end position="51"/>
    </location>
</feature>
<keyword evidence="2" id="KW-0732">Signal</keyword>
<dbReference type="PROSITE" id="PS51257">
    <property type="entry name" value="PROKAR_LIPOPROTEIN"/>
    <property type="match status" value="1"/>
</dbReference>
<feature type="compositionally biased region" description="Low complexity" evidence="1">
    <location>
        <begin position="33"/>
        <end position="48"/>
    </location>
</feature>
<dbReference type="KEGG" id="nah:F5544_27665"/>
<sequence length="192" mass="20030">MTSRPKSLCLTVFAVGAVFVLAGCGSSTGGTAGPSSSAKTSSSTGPAADVPSGFDGCNLPQSFLDSEKLENRGPDESDLGGGLKLRGCRYLRTDDGYGGYIRMTNLTVDMVRAKQFPETKELTVDGRRAISSRQFLGPNIKDSCTVDVEMKGGSLDINVNNPPSRKDTGKLDSCDIAKSLADKIAPMIPAGA</sequence>
<accession>A0A6G9YK19</accession>
<feature type="signal peptide" evidence="2">
    <location>
        <begin position="1"/>
        <end position="22"/>
    </location>
</feature>
<dbReference type="Pfam" id="PF12079">
    <property type="entry name" value="DUF3558"/>
    <property type="match status" value="1"/>
</dbReference>
<organism evidence="3 4">
    <name type="scientific">Nocardia arthritidis</name>
    <dbReference type="NCBI Taxonomy" id="228602"/>
    <lineage>
        <taxon>Bacteria</taxon>
        <taxon>Bacillati</taxon>
        <taxon>Actinomycetota</taxon>
        <taxon>Actinomycetes</taxon>
        <taxon>Mycobacteriales</taxon>
        <taxon>Nocardiaceae</taxon>
        <taxon>Nocardia</taxon>
    </lineage>
</organism>
<feature type="chain" id="PRO_5039451769" evidence="2">
    <location>
        <begin position="23"/>
        <end position="192"/>
    </location>
</feature>
<reference evidence="3 4" key="1">
    <citation type="journal article" date="2019" name="ACS Chem. Biol.">
        <title>Identification and Mobilization of a Cryptic Antibiotic Biosynthesis Gene Locus from a Human-Pathogenic Nocardia Isolate.</title>
        <authorList>
            <person name="Herisse M."/>
            <person name="Ishida K."/>
            <person name="Porter J.L."/>
            <person name="Howden B."/>
            <person name="Hertweck C."/>
            <person name="Stinear T.P."/>
            <person name="Pidot S.J."/>
        </authorList>
    </citation>
    <scope>NUCLEOTIDE SEQUENCE [LARGE SCALE GENOMIC DNA]</scope>
    <source>
        <strain evidence="3 4">AUSMDU00012717</strain>
    </source>
</reference>
<evidence type="ECO:0000256" key="1">
    <source>
        <dbReference type="SAM" id="MobiDB-lite"/>
    </source>
</evidence>
<dbReference type="Proteomes" id="UP000503540">
    <property type="component" value="Chromosome"/>
</dbReference>
<proteinExistence type="predicted"/>
<gene>
    <name evidence="3" type="ORF">F5544_27665</name>
</gene>
<keyword evidence="4" id="KW-1185">Reference proteome</keyword>
<evidence type="ECO:0000256" key="2">
    <source>
        <dbReference type="SAM" id="SignalP"/>
    </source>
</evidence>
<dbReference type="InterPro" id="IPR024520">
    <property type="entry name" value="DUF3558"/>
</dbReference>
<evidence type="ECO:0000313" key="4">
    <source>
        <dbReference type="Proteomes" id="UP000503540"/>
    </source>
</evidence>
<name>A0A6G9YK19_9NOCA</name>